<name>A0A1X1UJA4_9MYCO</name>
<evidence type="ECO:0000313" key="1">
    <source>
        <dbReference type="EMBL" id="ORV56729.1"/>
    </source>
</evidence>
<protein>
    <submittedName>
        <fullName evidence="1">Uncharacterized protein</fullName>
    </submittedName>
</protein>
<keyword evidence="2" id="KW-1185">Reference proteome</keyword>
<dbReference type="AlphaFoldDB" id="A0A1X1UJA4"/>
<dbReference type="EMBL" id="LQOW01000031">
    <property type="protein sequence ID" value="ORV56729.1"/>
    <property type="molecule type" value="Genomic_DNA"/>
</dbReference>
<sequence length="75" mass="7695">MPGTRGTVRIATAPDPAQGLAPAAEITVRGLVRMVPVLVRMDPVLERQGRTVPAGAVMAAAVVADTSHRNVVSPA</sequence>
<organism evidence="1 2">
    <name type="scientific">Mycobacterium fragae</name>
    <dbReference type="NCBI Taxonomy" id="1260918"/>
    <lineage>
        <taxon>Bacteria</taxon>
        <taxon>Bacillati</taxon>
        <taxon>Actinomycetota</taxon>
        <taxon>Actinomycetes</taxon>
        <taxon>Mycobacteriales</taxon>
        <taxon>Mycobacteriaceae</taxon>
        <taxon>Mycobacterium</taxon>
    </lineage>
</organism>
<dbReference type="Proteomes" id="UP000194000">
    <property type="component" value="Unassembled WGS sequence"/>
</dbReference>
<accession>A0A1X1UJA4</accession>
<comment type="caution">
    <text evidence="1">The sequence shown here is derived from an EMBL/GenBank/DDBJ whole genome shotgun (WGS) entry which is preliminary data.</text>
</comment>
<gene>
    <name evidence="1" type="ORF">AWC06_00445</name>
</gene>
<proteinExistence type="predicted"/>
<evidence type="ECO:0000313" key="2">
    <source>
        <dbReference type="Proteomes" id="UP000194000"/>
    </source>
</evidence>
<reference evidence="1 2" key="1">
    <citation type="submission" date="2016-01" db="EMBL/GenBank/DDBJ databases">
        <title>The new phylogeny of the genus Mycobacterium.</title>
        <authorList>
            <person name="Tarcisio F."/>
            <person name="Conor M."/>
            <person name="Antonella G."/>
            <person name="Elisabetta G."/>
            <person name="Giulia F.S."/>
            <person name="Sara T."/>
            <person name="Anna F."/>
            <person name="Clotilde B."/>
            <person name="Roberto B."/>
            <person name="Veronica D.S."/>
            <person name="Fabio R."/>
            <person name="Monica P."/>
            <person name="Olivier J."/>
            <person name="Enrico T."/>
            <person name="Nicola S."/>
        </authorList>
    </citation>
    <scope>NUCLEOTIDE SEQUENCE [LARGE SCALE GENOMIC DNA]</scope>
    <source>
        <strain evidence="1 2">DSM 45731</strain>
    </source>
</reference>